<organism evidence="2 3">
    <name type="scientific">Plakobranchus ocellatus</name>
    <dbReference type="NCBI Taxonomy" id="259542"/>
    <lineage>
        <taxon>Eukaryota</taxon>
        <taxon>Metazoa</taxon>
        <taxon>Spiralia</taxon>
        <taxon>Lophotrochozoa</taxon>
        <taxon>Mollusca</taxon>
        <taxon>Gastropoda</taxon>
        <taxon>Heterobranchia</taxon>
        <taxon>Euthyneura</taxon>
        <taxon>Panpulmonata</taxon>
        <taxon>Sacoglossa</taxon>
        <taxon>Placobranchoidea</taxon>
        <taxon>Plakobranchidae</taxon>
        <taxon>Plakobranchus</taxon>
    </lineage>
</organism>
<name>A0AAV4BP70_9GAST</name>
<dbReference type="PANTHER" id="PTHR11440">
    <property type="entry name" value="LECITHIN-CHOLESTEROL ACYLTRANSFERASE-RELATED"/>
    <property type="match status" value="1"/>
</dbReference>
<evidence type="ECO:0000256" key="1">
    <source>
        <dbReference type="SAM" id="SignalP"/>
    </source>
</evidence>
<sequence length="403" mass="45156">MPLSLFLFISLVGITTAGPHYPVVLVPGDGGSQLVVKLNKTTSKHWFCEKHTSDYESLWVNLEEFAPPLIYCFVENMMLIYDNKTRTTREPQGVDIKTVGFGDTASVEWLDPSWASHQFSSVSYFYPIVNDLVAVGYKRNVSVRGAPFDFRKAPNELASYYNELKLLIEQTYDINNSTRCVLVAHSYGNPVLLYFLNHQPQSWKDKYIQAFVALAGVWGGAIKPLRLYASGDSLGVVIVGSNTVRPEQRSMPSTAFLMPSNKLWGPEEVMVVTEHRNYTVADFKDYFHDLNFPDGWQMHLDTQGLLNNLTAPNVSLHCVHGVGLPTPGTLVFGKGEFPDTFPKNIPDDGDGTVNIRSLLVCLDWRSKQHYPVNHTALKGAEHMEILADPRARKYVVNVALGQL</sequence>
<accession>A0AAV4BP70</accession>
<proteinExistence type="predicted"/>
<keyword evidence="1" id="KW-0732">Signal</keyword>
<dbReference type="Pfam" id="PF02450">
    <property type="entry name" value="LCAT"/>
    <property type="match status" value="1"/>
</dbReference>
<dbReference type="SUPFAM" id="SSF53474">
    <property type="entry name" value="alpha/beta-Hydrolases"/>
    <property type="match status" value="1"/>
</dbReference>
<reference evidence="2 3" key="1">
    <citation type="journal article" date="2021" name="Elife">
        <title>Chloroplast acquisition without the gene transfer in kleptoplastic sea slugs, Plakobranchus ocellatus.</title>
        <authorList>
            <person name="Maeda T."/>
            <person name="Takahashi S."/>
            <person name="Yoshida T."/>
            <person name="Shimamura S."/>
            <person name="Takaki Y."/>
            <person name="Nagai Y."/>
            <person name="Toyoda A."/>
            <person name="Suzuki Y."/>
            <person name="Arimoto A."/>
            <person name="Ishii H."/>
            <person name="Satoh N."/>
            <person name="Nishiyama T."/>
            <person name="Hasebe M."/>
            <person name="Maruyama T."/>
            <person name="Minagawa J."/>
            <person name="Obokata J."/>
            <person name="Shigenobu S."/>
        </authorList>
    </citation>
    <scope>NUCLEOTIDE SEQUENCE [LARGE SCALE GENOMIC DNA]</scope>
</reference>
<dbReference type="Gene3D" id="3.40.50.1820">
    <property type="entry name" value="alpha/beta hydrolase"/>
    <property type="match status" value="2"/>
</dbReference>
<comment type="caution">
    <text evidence="2">The sequence shown here is derived from an EMBL/GenBank/DDBJ whole genome shotgun (WGS) entry which is preliminary data.</text>
</comment>
<protein>
    <submittedName>
        <fullName evidence="2">Group XV phospholipase a2</fullName>
    </submittedName>
</protein>
<dbReference type="EMBL" id="BLXT01005191">
    <property type="protein sequence ID" value="GFO20649.1"/>
    <property type="molecule type" value="Genomic_DNA"/>
</dbReference>
<dbReference type="Proteomes" id="UP000735302">
    <property type="component" value="Unassembled WGS sequence"/>
</dbReference>
<keyword evidence="3" id="KW-1185">Reference proteome</keyword>
<evidence type="ECO:0000313" key="3">
    <source>
        <dbReference type="Proteomes" id="UP000735302"/>
    </source>
</evidence>
<feature type="signal peptide" evidence="1">
    <location>
        <begin position="1"/>
        <end position="17"/>
    </location>
</feature>
<dbReference type="GO" id="GO:0008374">
    <property type="term" value="F:O-acyltransferase activity"/>
    <property type="evidence" value="ECO:0007669"/>
    <property type="project" value="InterPro"/>
</dbReference>
<gene>
    <name evidence="2" type="ORF">PoB_004715400</name>
</gene>
<dbReference type="GO" id="GO:0006629">
    <property type="term" value="P:lipid metabolic process"/>
    <property type="evidence" value="ECO:0007669"/>
    <property type="project" value="InterPro"/>
</dbReference>
<dbReference type="AlphaFoldDB" id="A0AAV4BP70"/>
<evidence type="ECO:0000313" key="2">
    <source>
        <dbReference type="EMBL" id="GFO20649.1"/>
    </source>
</evidence>
<dbReference type="InterPro" id="IPR003386">
    <property type="entry name" value="LACT/PDAT_acylTrfase"/>
</dbReference>
<dbReference type="InterPro" id="IPR029058">
    <property type="entry name" value="AB_hydrolase_fold"/>
</dbReference>
<feature type="chain" id="PRO_5043999784" evidence="1">
    <location>
        <begin position="18"/>
        <end position="403"/>
    </location>
</feature>